<comment type="function">
    <text evidence="6">Binds to 23S rRNA. Forms part of two intersubunit bridges in the 70S ribosome.</text>
</comment>
<dbReference type="NCBIfam" id="TIGR03673">
    <property type="entry name" value="uL14_arch"/>
    <property type="match status" value="1"/>
</dbReference>
<keyword evidence="3 6" id="KW-0694">RNA-binding</keyword>
<evidence type="ECO:0000256" key="3">
    <source>
        <dbReference type="ARBA" id="ARBA00022884"/>
    </source>
</evidence>
<keyword evidence="9" id="KW-1185">Reference proteome</keyword>
<evidence type="ECO:0000256" key="5">
    <source>
        <dbReference type="ARBA" id="ARBA00023274"/>
    </source>
</evidence>
<evidence type="ECO:0000256" key="7">
    <source>
        <dbReference type="RuleBase" id="RU003949"/>
    </source>
</evidence>
<keyword evidence="5 6" id="KW-0687">Ribonucleoprotein</keyword>
<evidence type="ECO:0000256" key="4">
    <source>
        <dbReference type="ARBA" id="ARBA00022980"/>
    </source>
</evidence>
<dbReference type="SMART" id="SM01374">
    <property type="entry name" value="Ribosomal_L14"/>
    <property type="match status" value="1"/>
</dbReference>
<name>A0A9Q4KSL6_9EURY</name>
<dbReference type="SUPFAM" id="SSF50193">
    <property type="entry name" value="Ribosomal protein L14"/>
    <property type="match status" value="1"/>
</dbReference>
<dbReference type="Proteomes" id="UP001143747">
    <property type="component" value="Unassembled WGS sequence"/>
</dbReference>
<dbReference type="GO" id="GO:0022625">
    <property type="term" value="C:cytosolic large ribosomal subunit"/>
    <property type="evidence" value="ECO:0007669"/>
    <property type="project" value="TreeGrafter"/>
</dbReference>
<dbReference type="RefSeq" id="WP_274924474.1">
    <property type="nucleotide sequence ID" value="NZ_JAKELO010000002.1"/>
</dbReference>
<dbReference type="InterPro" id="IPR036853">
    <property type="entry name" value="Ribosomal_uL14_sf"/>
</dbReference>
<evidence type="ECO:0000313" key="8">
    <source>
        <dbReference type="EMBL" id="MDE4907829.1"/>
    </source>
</evidence>
<evidence type="ECO:0000313" key="9">
    <source>
        <dbReference type="Proteomes" id="UP001143747"/>
    </source>
</evidence>
<keyword evidence="2 6" id="KW-0699">rRNA-binding</keyword>
<dbReference type="AlphaFoldDB" id="A0A9Q4KSL6"/>
<organism evidence="8 9">
    <name type="scientific">Methanogenium marinum</name>
    <dbReference type="NCBI Taxonomy" id="348610"/>
    <lineage>
        <taxon>Archaea</taxon>
        <taxon>Methanobacteriati</taxon>
        <taxon>Methanobacteriota</taxon>
        <taxon>Stenosarchaea group</taxon>
        <taxon>Methanomicrobia</taxon>
        <taxon>Methanomicrobiales</taxon>
        <taxon>Methanomicrobiaceae</taxon>
        <taxon>Methanogenium</taxon>
    </lineage>
</organism>
<keyword evidence="4 6" id="KW-0689">Ribosomal protein</keyword>
<evidence type="ECO:0000256" key="2">
    <source>
        <dbReference type="ARBA" id="ARBA00022730"/>
    </source>
</evidence>
<dbReference type="PANTHER" id="PTHR11761:SF8">
    <property type="entry name" value="LARGE RIBOSOMAL SUBUNIT PROTEIN UL14"/>
    <property type="match status" value="1"/>
</dbReference>
<proteinExistence type="inferred from homology"/>
<dbReference type="GO" id="GO:0006412">
    <property type="term" value="P:translation"/>
    <property type="evidence" value="ECO:0007669"/>
    <property type="project" value="UniProtKB-UniRule"/>
</dbReference>
<dbReference type="GO" id="GO:0003735">
    <property type="term" value="F:structural constituent of ribosome"/>
    <property type="evidence" value="ECO:0007669"/>
    <property type="project" value="InterPro"/>
</dbReference>
<evidence type="ECO:0000256" key="1">
    <source>
        <dbReference type="ARBA" id="ARBA00010745"/>
    </source>
</evidence>
<dbReference type="NCBIfam" id="NF006344">
    <property type="entry name" value="PRK08571.1"/>
    <property type="match status" value="1"/>
</dbReference>
<gene>
    <name evidence="6" type="primary">rpl14</name>
    <name evidence="8" type="ORF">L0665_04280</name>
</gene>
<comment type="subunit">
    <text evidence="6">Part of the 50S ribosomal subunit. Forms a cluster with proteins L3 and L24e, part of which may contact the 16S rRNA in 2 intersubunit bridges.</text>
</comment>
<accession>A0A9Q4KSL6</accession>
<dbReference type="PANTHER" id="PTHR11761">
    <property type="entry name" value="50S/60S RIBOSOMAL PROTEIN L14/L23"/>
    <property type="match status" value="1"/>
</dbReference>
<dbReference type="EMBL" id="JAKELO010000002">
    <property type="protein sequence ID" value="MDE4907829.1"/>
    <property type="molecule type" value="Genomic_DNA"/>
</dbReference>
<dbReference type="Gene3D" id="2.40.150.20">
    <property type="entry name" value="Ribosomal protein L14"/>
    <property type="match status" value="1"/>
</dbReference>
<dbReference type="GO" id="GO:0070180">
    <property type="term" value="F:large ribosomal subunit rRNA binding"/>
    <property type="evidence" value="ECO:0007669"/>
    <property type="project" value="TreeGrafter"/>
</dbReference>
<reference evidence="8" key="1">
    <citation type="submission" date="2022-01" db="EMBL/GenBank/DDBJ databases">
        <title>Draft genome of Methanogenium marinum DSM 15558.</title>
        <authorList>
            <person name="Chen S.-C."/>
            <person name="You Y.-T."/>
        </authorList>
    </citation>
    <scope>NUCLEOTIDE SEQUENCE</scope>
    <source>
        <strain evidence="8">DSM 15558</strain>
    </source>
</reference>
<evidence type="ECO:0000256" key="6">
    <source>
        <dbReference type="HAMAP-Rule" id="MF_01367"/>
    </source>
</evidence>
<dbReference type="PROSITE" id="PS00049">
    <property type="entry name" value="RIBOSOMAL_L14"/>
    <property type="match status" value="1"/>
</dbReference>
<protein>
    <recommendedName>
        <fullName evidence="6">Large ribosomal subunit protein uL14</fullName>
    </recommendedName>
</protein>
<dbReference type="InterPro" id="IPR019972">
    <property type="entry name" value="Ribosomal_uL14_CS"/>
</dbReference>
<dbReference type="CDD" id="cd00337">
    <property type="entry name" value="Ribosomal_uL14"/>
    <property type="match status" value="1"/>
</dbReference>
<comment type="similarity">
    <text evidence="1 6 7">Belongs to the universal ribosomal protein uL14 family.</text>
</comment>
<dbReference type="FunFam" id="2.40.150.20:FF:000007">
    <property type="entry name" value="50S ribosomal protein L14"/>
    <property type="match status" value="1"/>
</dbReference>
<dbReference type="InterPro" id="IPR000218">
    <property type="entry name" value="Ribosomal_uL14"/>
</dbReference>
<sequence length="132" mass="14532">MKAKQSRTPRALCTGSRLVCVDNTGARQVEIVSVDLYHGVHRRQPKLGLGDVATVTVKKGTPDMRKTLVKAVVIRQKKEIRRVSGLRLSFEDNAMVVVNERGEPKGTEIKGPVAREVAERFPKIGSMATIIV</sequence>
<dbReference type="Pfam" id="PF00238">
    <property type="entry name" value="Ribosomal_L14"/>
    <property type="match status" value="1"/>
</dbReference>
<comment type="caution">
    <text evidence="8">The sequence shown here is derived from an EMBL/GenBank/DDBJ whole genome shotgun (WGS) entry which is preliminary data.</text>
</comment>
<dbReference type="InterPro" id="IPR019971">
    <property type="entry name" value="Ribosomal_uL14_arc"/>
</dbReference>
<dbReference type="HAMAP" id="MF_01367">
    <property type="entry name" value="Ribosomal_uL14"/>
    <property type="match status" value="1"/>
</dbReference>